<proteinExistence type="predicted"/>
<protein>
    <submittedName>
        <fullName evidence="1">Uncharacterized protein</fullName>
    </submittedName>
</protein>
<reference evidence="1" key="1">
    <citation type="journal article" date="2011" name="BMC Genomics">
        <title>Shotgun sequencing of Yersinia enterocolitica strain W22703 (biotype 2, serotype O:9): genomic evidence for oscillation between invertebrates and mammals.</title>
        <authorList>
            <person name="Fuchs T.M."/>
            <person name="Brandt K."/>
            <person name="Starke M."/>
            <person name="Rattei T."/>
        </authorList>
    </citation>
    <scope>NUCLEOTIDE SEQUENCE</scope>
</reference>
<accession>F4N6A7</accession>
<sequence>MCHQVKITSKYLLNLTSLASEMDNSKLKLVINLTAEGFIASL</sequence>
<dbReference type="AlphaFoldDB" id="F4N6A7"/>
<gene>
    <name evidence="1" type="ORF">YEW_DF13480</name>
</gene>
<evidence type="ECO:0000313" key="1">
    <source>
        <dbReference type="EMBL" id="CBX73615.1"/>
    </source>
</evidence>
<dbReference type="EMBL" id="FR718734">
    <property type="protein sequence ID" value="CBX73615.1"/>
    <property type="molecule type" value="Genomic_DNA"/>
</dbReference>
<name>F4N6A7_YEREN</name>
<organism evidence="1">
    <name type="scientific">Yersinia enterocolitica W22703</name>
    <dbReference type="NCBI Taxonomy" id="913028"/>
    <lineage>
        <taxon>Bacteria</taxon>
        <taxon>Pseudomonadati</taxon>
        <taxon>Pseudomonadota</taxon>
        <taxon>Gammaproteobacteria</taxon>
        <taxon>Enterobacterales</taxon>
        <taxon>Yersiniaceae</taxon>
        <taxon>Yersinia</taxon>
    </lineage>
</organism>